<organism evidence="2 3">
    <name type="scientific">Burkholderia cepacia</name>
    <name type="common">Pseudomonas cepacia</name>
    <dbReference type="NCBI Taxonomy" id="292"/>
    <lineage>
        <taxon>Bacteria</taxon>
        <taxon>Pseudomonadati</taxon>
        <taxon>Pseudomonadota</taxon>
        <taxon>Betaproteobacteria</taxon>
        <taxon>Burkholderiales</taxon>
        <taxon>Burkholderiaceae</taxon>
        <taxon>Burkholderia</taxon>
        <taxon>Burkholderia cepacia complex</taxon>
    </lineage>
</organism>
<dbReference type="EMBL" id="JPGD01000005">
    <property type="protein sequence ID" value="KGB99521.1"/>
    <property type="molecule type" value="Genomic_DNA"/>
</dbReference>
<name>A0AA88Z5I7_BURCE</name>
<feature type="region of interest" description="Disordered" evidence="1">
    <location>
        <begin position="1"/>
        <end position="32"/>
    </location>
</feature>
<reference evidence="2 3" key="1">
    <citation type="submission" date="2014-06" db="EMBL/GenBank/DDBJ databases">
        <authorList>
            <person name="Bishop-Lilly K.A."/>
            <person name="Broomall S.M."/>
            <person name="Chain P.S."/>
            <person name="Chertkov O."/>
            <person name="Coyne S.R."/>
            <person name="Daligault H.E."/>
            <person name="Davenport K.W."/>
            <person name="Erkkila T."/>
            <person name="Frey K.G."/>
            <person name="Gibbons H.S."/>
            <person name="Gu W."/>
            <person name="Jaissle J."/>
            <person name="Johnson S.L."/>
            <person name="Koroleva G.I."/>
            <person name="Ladner J.T."/>
            <person name="Lo C.-C."/>
            <person name="Minogue T.D."/>
            <person name="Munk C."/>
            <person name="Palacios G.F."/>
            <person name="Redden C.L."/>
            <person name="Rosenzweig C.N."/>
            <person name="Scholz M.B."/>
            <person name="Teshima H."/>
            <person name="Xu Y."/>
        </authorList>
    </citation>
    <scope>NUCLEOTIDE SEQUENCE [LARGE SCALE GENOMIC DNA]</scope>
    <source>
        <strain evidence="2 3">DWS 37UF10B-2</strain>
    </source>
</reference>
<gene>
    <name evidence="2" type="ORF">DM43_3524</name>
</gene>
<accession>A0AA88Z5I7</accession>
<proteinExistence type="predicted"/>
<evidence type="ECO:0000256" key="1">
    <source>
        <dbReference type="SAM" id="MobiDB-lite"/>
    </source>
</evidence>
<sequence>MPRIGAAGGEDAGTVADAVSGDGCTGDGPDAV</sequence>
<protein>
    <submittedName>
        <fullName evidence="2">Uncharacterized protein</fullName>
    </submittedName>
</protein>
<comment type="caution">
    <text evidence="2">The sequence shown here is derived from an EMBL/GenBank/DDBJ whole genome shotgun (WGS) entry which is preliminary data.</text>
</comment>
<evidence type="ECO:0000313" key="3">
    <source>
        <dbReference type="Proteomes" id="UP000029575"/>
    </source>
</evidence>
<dbReference type="AlphaFoldDB" id="A0AA88Z5I7"/>
<evidence type="ECO:0000313" key="2">
    <source>
        <dbReference type="EMBL" id="KGB99521.1"/>
    </source>
</evidence>
<feature type="compositionally biased region" description="Gly residues" evidence="1">
    <location>
        <begin position="1"/>
        <end position="11"/>
    </location>
</feature>
<dbReference type="Proteomes" id="UP000029575">
    <property type="component" value="Unassembled WGS sequence"/>
</dbReference>